<feature type="binding site" evidence="11">
    <location>
        <begin position="100"/>
        <end position="107"/>
    </location>
    <ligand>
        <name>ATP</name>
        <dbReference type="ChEBI" id="CHEBI:30616"/>
    </ligand>
</feature>
<evidence type="ECO:0000256" key="11">
    <source>
        <dbReference type="HAMAP-Rule" id="MF_01498"/>
    </source>
</evidence>
<dbReference type="GO" id="GO:0000725">
    <property type="term" value="P:recombinational repair"/>
    <property type="evidence" value="ECO:0007669"/>
    <property type="project" value="UniProtKB-UniRule"/>
</dbReference>
<dbReference type="GO" id="GO:0140664">
    <property type="term" value="F:ATP-dependent DNA damage sensor activity"/>
    <property type="evidence" value="ECO:0007669"/>
    <property type="project" value="InterPro"/>
</dbReference>
<dbReference type="InterPro" id="IPR014721">
    <property type="entry name" value="Ribsml_uS5_D2-typ_fold_subgr"/>
</dbReference>
<evidence type="ECO:0000256" key="4">
    <source>
        <dbReference type="ARBA" id="ARBA00022771"/>
    </source>
</evidence>
<keyword evidence="4 13" id="KW-0863">Zinc-finger</keyword>
<dbReference type="PATRIC" id="fig|913848.6.peg.1296"/>
<evidence type="ECO:0000256" key="6">
    <source>
        <dbReference type="ARBA" id="ARBA00022833"/>
    </source>
</evidence>
<keyword evidence="3 11" id="KW-0227">DNA damage</keyword>
<dbReference type="GO" id="GO:0016787">
    <property type="term" value="F:hydrolase activity"/>
    <property type="evidence" value="ECO:0007669"/>
    <property type="project" value="UniProtKB-KW"/>
</dbReference>
<dbReference type="SUPFAM" id="SSF52540">
    <property type="entry name" value="P-loop containing nucleoside triphosphate hydrolases"/>
    <property type="match status" value="1"/>
</dbReference>
<feature type="region of interest" description="Lon-protease-like" evidence="11">
    <location>
        <begin position="356"/>
        <end position="459"/>
    </location>
</feature>
<evidence type="ECO:0000256" key="3">
    <source>
        <dbReference type="ARBA" id="ARBA00022763"/>
    </source>
</evidence>
<evidence type="ECO:0000313" key="16">
    <source>
        <dbReference type="Proteomes" id="UP000051181"/>
    </source>
</evidence>
<comment type="domain">
    <text evidence="11">The middle region has homology to RecA with ATPase motifs including the RadA KNRFG motif, while the C-terminus is homologous to Lon protease.</text>
</comment>
<evidence type="ECO:0000256" key="8">
    <source>
        <dbReference type="ARBA" id="ARBA00023016"/>
    </source>
</evidence>
<dbReference type="eggNOG" id="COG1066">
    <property type="taxonomic scope" value="Bacteria"/>
</dbReference>
<dbReference type="AlphaFoldDB" id="A0A0R1F3N3"/>
<dbReference type="InterPro" id="IPR020568">
    <property type="entry name" value="Ribosomal_Su5_D2-typ_SF"/>
</dbReference>
<organism evidence="15 16">
    <name type="scientific">Loigolactobacillus coryniformis subsp. coryniformis KCTC 3167 = DSM 20001</name>
    <dbReference type="NCBI Taxonomy" id="913848"/>
    <lineage>
        <taxon>Bacteria</taxon>
        <taxon>Bacillati</taxon>
        <taxon>Bacillota</taxon>
        <taxon>Bacilli</taxon>
        <taxon>Lactobacillales</taxon>
        <taxon>Lactobacillaceae</taxon>
        <taxon>Loigolactobacillus</taxon>
    </lineage>
</organism>
<dbReference type="Pfam" id="PF13541">
    <property type="entry name" value="ChlI"/>
    <property type="match status" value="1"/>
</dbReference>
<evidence type="ECO:0000259" key="14">
    <source>
        <dbReference type="PROSITE" id="PS50162"/>
    </source>
</evidence>
<comment type="caution">
    <text evidence="15">The sequence shown here is derived from an EMBL/GenBank/DDBJ whole genome shotgun (WGS) entry which is preliminary data.</text>
</comment>
<keyword evidence="8 11" id="KW-0346">Stress response</keyword>
<protein>
    <recommendedName>
        <fullName evidence="11 12">DNA repair protein RadA</fullName>
    </recommendedName>
</protein>
<keyword evidence="1 11" id="KW-0479">Metal-binding</keyword>
<comment type="similarity">
    <text evidence="11 13">Belongs to the RecA family. RadA subfamily.</text>
</comment>
<dbReference type="InterPro" id="IPR020588">
    <property type="entry name" value="RecA_ATP-bd"/>
</dbReference>
<dbReference type="NCBIfam" id="TIGR00416">
    <property type="entry name" value="sms"/>
    <property type="match status" value="1"/>
</dbReference>
<dbReference type="Gene3D" id="3.40.50.300">
    <property type="entry name" value="P-loop containing nucleotide triphosphate hydrolases"/>
    <property type="match status" value="1"/>
</dbReference>
<keyword evidence="9 11" id="KW-0238">DNA-binding</keyword>
<dbReference type="GO" id="GO:0005524">
    <property type="term" value="F:ATP binding"/>
    <property type="evidence" value="ECO:0007669"/>
    <property type="project" value="UniProtKB-UniRule"/>
</dbReference>
<keyword evidence="7 11" id="KW-0067">ATP-binding</keyword>
<proteinExistence type="inferred from homology"/>
<evidence type="ECO:0000256" key="2">
    <source>
        <dbReference type="ARBA" id="ARBA00022741"/>
    </source>
</evidence>
<evidence type="ECO:0000313" key="15">
    <source>
        <dbReference type="EMBL" id="KRK16437.1"/>
    </source>
</evidence>
<reference evidence="15 16" key="1">
    <citation type="journal article" date="2015" name="Genome Announc.">
        <title>Expanding the biotechnology potential of lactobacilli through comparative genomics of 213 strains and associated genera.</title>
        <authorList>
            <person name="Sun Z."/>
            <person name="Harris H.M."/>
            <person name="McCann A."/>
            <person name="Guo C."/>
            <person name="Argimon S."/>
            <person name="Zhang W."/>
            <person name="Yang X."/>
            <person name="Jeffery I.B."/>
            <person name="Cooney J.C."/>
            <person name="Kagawa T.F."/>
            <person name="Liu W."/>
            <person name="Song Y."/>
            <person name="Salvetti E."/>
            <person name="Wrobel A."/>
            <person name="Rasinkangas P."/>
            <person name="Parkhill J."/>
            <person name="Rea M.C."/>
            <person name="O'Sullivan O."/>
            <person name="Ritari J."/>
            <person name="Douillard F.P."/>
            <person name="Paul Ross R."/>
            <person name="Yang R."/>
            <person name="Briner A.E."/>
            <person name="Felis G.E."/>
            <person name="de Vos W.M."/>
            <person name="Barrangou R."/>
            <person name="Klaenhammer T.R."/>
            <person name="Caufield P.W."/>
            <person name="Cui Y."/>
            <person name="Zhang H."/>
            <person name="O'Toole P.W."/>
        </authorList>
    </citation>
    <scope>NUCLEOTIDE SEQUENCE [LARGE SCALE GENOMIC DNA]</scope>
    <source>
        <strain evidence="15 16">DSM 20001</strain>
    </source>
</reference>
<gene>
    <name evidence="11" type="primary">radA</name>
    <name evidence="15" type="ORF">FD22_GL001258</name>
</gene>
<dbReference type="PANTHER" id="PTHR32472">
    <property type="entry name" value="DNA REPAIR PROTEIN RADA"/>
    <property type="match status" value="1"/>
</dbReference>
<dbReference type="Pfam" id="PF13481">
    <property type="entry name" value="AAA_25"/>
    <property type="match status" value="1"/>
</dbReference>
<feature type="short sequence motif" description="RadA KNRFG motif" evidence="11">
    <location>
        <begin position="257"/>
        <end position="261"/>
    </location>
</feature>
<comment type="function">
    <text evidence="13">DNA-dependent ATPase involved in processing of recombination intermediates, plays a role in repairing DNA breaks. Stimulates the branch migration of RecA-mediated strand transfer reactions, allowing the 3' invading strand to extend heteroduplex DNA faster. Binds ssDNA in the presence of ADP but not other nucleotides, has ATPase activity that is stimulated by ssDNA and various branched DNA structures, but inhibited by SSB. Does not have RecA's homology-searching function.</text>
</comment>
<dbReference type="InterPro" id="IPR041166">
    <property type="entry name" value="Rubredoxin_2"/>
</dbReference>
<keyword evidence="10 11" id="KW-0234">DNA repair</keyword>
<dbReference type="PRINTS" id="PR01874">
    <property type="entry name" value="DNAREPAIRADA"/>
</dbReference>
<evidence type="ECO:0000256" key="9">
    <source>
        <dbReference type="ARBA" id="ARBA00023125"/>
    </source>
</evidence>
<sequence length="459" mass="49694">MYFVAKAKTQFVCQNCGYNSPRYLGRCPNCGAWNQMVEEKIATKKETTNAQANIAGHVAKPELMAKVSIEKEPRVQTQLAELNRVLGGGIVPGSLVLIGGDPGIGKSTLLLQVSGQLSQGKEKVLYVSGEESASQIKMRAGRLGVAGQQLYLYPETDMGSIRQQIESLKPDYVVIDSIQTMQEPDLSSAIGSVAQVREVTASLMRIAKQNQITIFIVGHVTKGGAIAGPKILEHMVDTVLYFEGDQQRTYRILRAVKNRFGSTNEIGIFEMRAGGLHEVANPSEIFLEERLTGATGSAVVVSLEGTRPILVEIQALITPTVFGNAQRTTTGIDRNRAALIMAVLEKRANLMLQNQDAYLKAAGGVKLDEPAIDLAVAVSITSSYRDKGTQATDCFVGEIGLTGEVRSVNRIEQRINEAAKLGFKRVFIPHNNLKGLEVPPTIKVIGVTTVAEALQKAFN</sequence>
<dbReference type="HAMAP" id="MF_01498">
    <property type="entry name" value="RadA_bact"/>
    <property type="match status" value="1"/>
</dbReference>
<dbReference type="GO" id="GO:0008270">
    <property type="term" value="F:zinc ion binding"/>
    <property type="evidence" value="ECO:0007669"/>
    <property type="project" value="UniProtKB-KW"/>
</dbReference>
<dbReference type="Gene3D" id="3.30.230.10">
    <property type="match status" value="1"/>
</dbReference>
<evidence type="ECO:0000256" key="12">
    <source>
        <dbReference type="NCBIfam" id="TIGR00416"/>
    </source>
</evidence>
<dbReference type="InterPro" id="IPR004504">
    <property type="entry name" value="DNA_repair_RadA"/>
</dbReference>
<dbReference type="GO" id="GO:0005829">
    <property type="term" value="C:cytosol"/>
    <property type="evidence" value="ECO:0007669"/>
    <property type="project" value="TreeGrafter"/>
</dbReference>
<dbReference type="InterPro" id="IPR003593">
    <property type="entry name" value="AAA+_ATPase"/>
</dbReference>
<dbReference type="GO" id="GO:0003684">
    <property type="term" value="F:damaged DNA binding"/>
    <property type="evidence" value="ECO:0007669"/>
    <property type="project" value="InterPro"/>
</dbReference>
<keyword evidence="5" id="KW-0378">Hydrolase</keyword>
<feature type="domain" description="RecA family profile 1" evidence="14">
    <location>
        <begin position="71"/>
        <end position="220"/>
    </location>
</feature>
<name>A0A0R1F3N3_9LACO</name>
<dbReference type="SMART" id="SM00382">
    <property type="entry name" value="AAA"/>
    <property type="match status" value="1"/>
</dbReference>
<dbReference type="PROSITE" id="PS50162">
    <property type="entry name" value="RECA_2"/>
    <property type="match status" value="1"/>
</dbReference>
<dbReference type="PANTHER" id="PTHR32472:SF10">
    <property type="entry name" value="DNA REPAIR PROTEIN RADA-LIKE PROTEIN"/>
    <property type="match status" value="1"/>
</dbReference>
<evidence type="ECO:0000256" key="13">
    <source>
        <dbReference type="RuleBase" id="RU003555"/>
    </source>
</evidence>
<dbReference type="CDD" id="cd01121">
    <property type="entry name" value="RadA_SMS_N"/>
    <property type="match status" value="1"/>
</dbReference>
<evidence type="ECO:0000256" key="7">
    <source>
        <dbReference type="ARBA" id="ARBA00022840"/>
    </source>
</evidence>
<dbReference type="FunFam" id="3.40.50.300:FF:000050">
    <property type="entry name" value="DNA repair protein RadA"/>
    <property type="match status" value="1"/>
</dbReference>
<dbReference type="FunFam" id="3.30.230.10:FF:000031">
    <property type="entry name" value="DNA repair protein RadA"/>
    <property type="match status" value="1"/>
</dbReference>
<dbReference type="InterPro" id="IPR027417">
    <property type="entry name" value="P-loop_NTPase"/>
</dbReference>
<keyword evidence="6 13" id="KW-0862">Zinc</keyword>
<dbReference type="Pfam" id="PF18073">
    <property type="entry name" value="Zn_ribbon_LapB"/>
    <property type="match status" value="1"/>
</dbReference>
<evidence type="ECO:0000256" key="10">
    <source>
        <dbReference type="ARBA" id="ARBA00023204"/>
    </source>
</evidence>
<keyword evidence="2 11" id="KW-0547">Nucleotide-binding</keyword>
<evidence type="ECO:0000256" key="5">
    <source>
        <dbReference type="ARBA" id="ARBA00022801"/>
    </source>
</evidence>
<dbReference type="Proteomes" id="UP000051181">
    <property type="component" value="Unassembled WGS sequence"/>
</dbReference>
<accession>A0A0R1F3N3</accession>
<dbReference type="EMBL" id="AZCN01000032">
    <property type="protein sequence ID" value="KRK16437.1"/>
    <property type="molecule type" value="Genomic_DNA"/>
</dbReference>
<dbReference type="SUPFAM" id="SSF54211">
    <property type="entry name" value="Ribosomal protein S5 domain 2-like"/>
    <property type="match status" value="1"/>
</dbReference>
<evidence type="ECO:0000256" key="1">
    <source>
        <dbReference type="ARBA" id="ARBA00022723"/>
    </source>
</evidence>
<comment type="function">
    <text evidence="11">Plays a role in repairing double-strand DNA breaks, probably involving stabilizing or processing branched DNA or blocked replication forks.</text>
</comment>